<dbReference type="InterPro" id="IPR011990">
    <property type="entry name" value="TPR-like_helical_dom_sf"/>
</dbReference>
<evidence type="ECO:0000313" key="2">
    <source>
        <dbReference type="Proteomes" id="UP000649617"/>
    </source>
</evidence>
<name>A0A812J0S6_SYMPI</name>
<dbReference type="Proteomes" id="UP000649617">
    <property type="component" value="Unassembled WGS sequence"/>
</dbReference>
<gene>
    <name evidence="1" type="ORF">SPIL2461_LOCUS1589</name>
</gene>
<dbReference type="EMBL" id="CAJNIZ010001549">
    <property type="protein sequence ID" value="CAE7193849.1"/>
    <property type="molecule type" value="Genomic_DNA"/>
</dbReference>
<evidence type="ECO:0008006" key="3">
    <source>
        <dbReference type="Google" id="ProtNLM"/>
    </source>
</evidence>
<feature type="non-terminal residue" evidence="1">
    <location>
        <position position="1"/>
    </location>
</feature>
<comment type="caution">
    <text evidence="1">The sequence shown here is derived from an EMBL/GenBank/DDBJ whole genome shotgun (WGS) entry which is preliminary data.</text>
</comment>
<proteinExistence type="predicted"/>
<organism evidence="1 2">
    <name type="scientific">Symbiodinium pilosum</name>
    <name type="common">Dinoflagellate</name>
    <dbReference type="NCBI Taxonomy" id="2952"/>
    <lineage>
        <taxon>Eukaryota</taxon>
        <taxon>Sar</taxon>
        <taxon>Alveolata</taxon>
        <taxon>Dinophyceae</taxon>
        <taxon>Suessiales</taxon>
        <taxon>Symbiodiniaceae</taxon>
        <taxon>Symbiodinium</taxon>
    </lineage>
</organism>
<reference evidence="1" key="1">
    <citation type="submission" date="2021-02" db="EMBL/GenBank/DDBJ databases">
        <authorList>
            <person name="Dougan E. K."/>
            <person name="Rhodes N."/>
            <person name="Thang M."/>
            <person name="Chan C."/>
        </authorList>
    </citation>
    <scope>NUCLEOTIDE SEQUENCE</scope>
</reference>
<evidence type="ECO:0000313" key="1">
    <source>
        <dbReference type="EMBL" id="CAE7193849.1"/>
    </source>
</evidence>
<dbReference type="AlphaFoldDB" id="A0A812J0S6"/>
<sequence length="141" mass="15046">VLGSNLSTSALNMSIESTAQKYRWQQALDLFETARSLRKMDIVTLNICLTAAVRAERWQQALALLAEAPRWGLQLTSASLGAGLDAAQRGSAWQLALWLRAQNLGGAANAVAVNAAVGAAAGASRWEIALELLQDHHLLNA</sequence>
<protein>
    <recommendedName>
        <fullName evidence="3">Pentatricopeptide repeat-containing protein</fullName>
    </recommendedName>
</protein>
<dbReference type="Gene3D" id="1.25.40.10">
    <property type="entry name" value="Tetratricopeptide repeat domain"/>
    <property type="match status" value="1"/>
</dbReference>
<feature type="non-terminal residue" evidence="1">
    <location>
        <position position="141"/>
    </location>
</feature>
<keyword evidence="2" id="KW-1185">Reference proteome</keyword>
<accession>A0A812J0S6</accession>